<dbReference type="PROSITE" id="PS51318">
    <property type="entry name" value="TAT"/>
    <property type="match status" value="1"/>
</dbReference>
<evidence type="ECO:0000256" key="2">
    <source>
        <dbReference type="ARBA" id="ARBA00008814"/>
    </source>
</evidence>
<proteinExistence type="inferred from homology"/>
<dbReference type="Pfam" id="PF01497">
    <property type="entry name" value="Peripla_BP_2"/>
    <property type="match status" value="1"/>
</dbReference>
<dbReference type="EMBL" id="FNHU01000007">
    <property type="protein sequence ID" value="SDM81502.1"/>
    <property type="molecule type" value="Genomic_DNA"/>
</dbReference>
<dbReference type="PANTHER" id="PTHR30532">
    <property type="entry name" value="IRON III DICITRATE-BINDING PERIPLASMIC PROTEIN"/>
    <property type="match status" value="1"/>
</dbReference>
<dbReference type="AlphaFoldDB" id="A0A1G9WAF7"/>
<protein>
    <submittedName>
        <fullName evidence="7">Iron complex transport system substrate-binding protein</fullName>
    </submittedName>
</protein>
<dbReference type="PANTHER" id="PTHR30532:SF25">
    <property type="entry name" value="IRON(III) DICITRATE-BINDING PERIPLASMIC PROTEIN"/>
    <property type="match status" value="1"/>
</dbReference>
<organism evidence="7 8">
    <name type="scientific">Actinomyces ruminicola</name>
    <dbReference type="NCBI Taxonomy" id="332524"/>
    <lineage>
        <taxon>Bacteria</taxon>
        <taxon>Bacillati</taxon>
        <taxon>Actinomycetota</taxon>
        <taxon>Actinomycetes</taxon>
        <taxon>Actinomycetales</taxon>
        <taxon>Actinomycetaceae</taxon>
        <taxon>Actinomyces</taxon>
    </lineage>
</organism>
<dbReference type="OrthoDB" id="63946at2"/>
<keyword evidence="4 5" id="KW-0732">Signal</keyword>
<evidence type="ECO:0000256" key="5">
    <source>
        <dbReference type="SAM" id="SignalP"/>
    </source>
</evidence>
<evidence type="ECO:0000256" key="1">
    <source>
        <dbReference type="ARBA" id="ARBA00004196"/>
    </source>
</evidence>
<dbReference type="GO" id="GO:0030288">
    <property type="term" value="C:outer membrane-bounded periplasmic space"/>
    <property type="evidence" value="ECO:0007669"/>
    <property type="project" value="TreeGrafter"/>
</dbReference>
<dbReference type="RefSeq" id="WP_092610195.1">
    <property type="nucleotide sequence ID" value="NZ_FNHU01000007.1"/>
</dbReference>
<gene>
    <name evidence="7" type="ORF">SAMN04487766_10756</name>
</gene>
<dbReference type="SUPFAM" id="SSF53807">
    <property type="entry name" value="Helical backbone' metal receptor"/>
    <property type="match status" value="1"/>
</dbReference>
<keyword evidence="3" id="KW-0813">Transport</keyword>
<name>A0A1G9WAF7_9ACTO</name>
<dbReference type="InterPro" id="IPR051313">
    <property type="entry name" value="Bact_iron-sidero_bind"/>
</dbReference>
<comment type="subcellular location">
    <subcellularLocation>
        <location evidence="1">Cell envelope</location>
    </subcellularLocation>
</comment>
<feature type="chain" id="PRO_5011736162" evidence="5">
    <location>
        <begin position="25"/>
        <end position="354"/>
    </location>
</feature>
<feature type="domain" description="Fe/B12 periplasmic-binding" evidence="6">
    <location>
        <begin position="95"/>
        <end position="354"/>
    </location>
</feature>
<reference evidence="7 8" key="1">
    <citation type="submission" date="2016-10" db="EMBL/GenBank/DDBJ databases">
        <authorList>
            <person name="de Groot N.N."/>
        </authorList>
    </citation>
    <scope>NUCLEOTIDE SEQUENCE [LARGE SCALE GENOMIC DNA]</scope>
    <source>
        <strain evidence="7 8">KPR-7B</strain>
    </source>
</reference>
<dbReference type="Gene3D" id="3.40.50.1980">
    <property type="entry name" value="Nitrogenase molybdenum iron protein domain"/>
    <property type="match status" value="2"/>
</dbReference>
<dbReference type="PROSITE" id="PS51257">
    <property type="entry name" value="PROKAR_LIPOPROTEIN"/>
    <property type="match status" value="1"/>
</dbReference>
<evidence type="ECO:0000259" key="6">
    <source>
        <dbReference type="PROSITE" id="PS50983"/>
    </source>
</evidence>
<accession>A0A1G9WAF7</accession>
<dbReference type="CDD" id="cd01146">
    <property type="entry name" value="FhuD"/>
    <property type="match status" value="1"/>
</dbReference>
<dbReference type="GO" id="GO:1901678">
    <property type="term" value="P:iron coordination entity transport"/>
    <property type="evidence" value="ECO:0007669"/>
    <property type="project" value="UniProtKB-ARBA"/>
</dbReference>
<sequence length="354" mass="36051">MSSLFSRRTALGVLGAAITVPALAACSGSTTSTATGSASADASTAAGEAASATAADATVPTAIPDGMGSGQGDDVFPRTVTHFLGDTTIEAAPERVVIISTGQLDAALTLGIVPVGATSGDGAGTVPDYLPTAFPDDADALAAITDVGSRTEPSVEAIANLSPDLILMNIAGKDAESLYGSLSEIAPTVATQGTGQYWKQDFLLLADALGKPETAQAWLEAFHADAASAGEGIADDVTVSLLRKNGDRTRIFGAVSFAGSVLADMGVARPDTQTFTDDTSIDISEEQLDQADADWILFGVQGGDETELTGMSLWPTLSAVQADQAVQVEDDPFYLNAGPTAARFVLDTVTQTVK</sequence>
<evidence type="ECO:0000313" key="8">
    <source>
        <dbReference type="Proteomes" id="UP000199671"/>
    </source>
</evidence>
<evidence type="ECO:0000256" key="3">
    <source>
        <dbReference type="ARBA" id="ARBA00022448"/>
    </source>
</evidence>
<dbReference type="Proteomes" id="UP000199671">
    <property type="component" value="Unassembled WGS sequence"/>
</dbReference>
<feature type="signal peptide" evidence="5">
    <location>
        <begin position="1"/>
        <end position="24"/>
    </location>
</feature>
<comment type="similarity">
    <text evidence="2">Belongs to the bacterial solute-binding protein 8 family.</text>
</comment>
<dbReference type="PROSITE" id="PS50983">
    <property type="entry name" value="FE_B12_PBP"/>
    <property type="match status" value="1"/>
</dbReference>
<evidence type="ECO:0000256" key="4">
    <source>
        <dbReference type="ARBA" id="ARBA00022729"/>
    </source>
</evidence>
<evidence type="ECO:0000313" key="7">
    <source>
        <dbReference type="EMBL" id="SDM81502.1"/>
    </source>
</evidence>
<dbReference type="InterPro" id="IPR002491">
    <property type="entry name" value="ABC_transptr_periplasmic_BD"/>
</dbReference>
<dbReference type="InterPro" id="IPR006311">
    <property type="entry name" value="TAT_signal"/>
</dbReference>